<evidence type="ECO:0000256" key="8">
    <source>
        <dbReference type="ARBA" id="ARBA00023229"/>
    </source>
</evidence>
<feature type="binding site" evidence="10">
    <location>
        <begin position="96"/>
        <end position="106"/>
    </location>
    <ligand>
        <name>ATP</name>
        <dbReference type="ChEBI" id="CHEBI:30616"/>
    </ligand>
</feature>
<dbReference type="Pfam" id="PF08544">
    <property type="entry name" value="GHMP_kinases_C"/>
    <property type="match status" value="1"/>
</dbReference>
<feature type="active site" evidence="10">
    <location>
        <position position="11"/>
    </location>
</feature>
<dbReference type="SUPFAM" id="SSF54211">
    <property type="entry name" value="Ribosomal protein S5 domain 2-like"/>
    <property type="match status" value="1"/>
</dbReference>
<comment type="function">
    <text evidence="10">Catalyzes the phosphorylation of the position 2 hydroxy group of 4-diphosphocytidyl-2C-methyl-D-erythritol.</text>
</comment>
<dbReference type="Proteomes" id="UP000201613">
    <property type="component" value="Unassembled WGS sequence"/>
</dbReference>
<dbReference type="Pfam" id="PF00288">
    <property type="entry name" value="GHMP_kinases_N"/>
    <property type="match status" value="1"/>
</dbReference>
<evidence type="ECO:0000259" key="11">
    <source>
        <dbReference type="Pfam" id="PF00288"/>
    </source>
</evidence>
<feature type="domain" description="GHMP kinase C-terminal" evidence="12">
    <location>
        <begin position="212"/>
        <end position="270"/>
    </location>
</feature>
<reference evidence="13 14" key="1">
    <citation type="submission" date="2017-05" db="EMBL/GenBank/DDBJ databases">
        <authorList>
            <person name="Song R."/>
            <person name="Chenine A.L."/>
            <person name="Ruprecht R.M."/>
        </authorList>
    </citation>
    <scope>NUCLEOTIDE SEQUENCE [LARGE SCALE GENOMIC DNA]</scope>
    <source>
        <strain evidence="13 14">CECT 8899</strain>
    </source>
</reference>
<proteinExistence type="inferred from homology"/>
<organism evidence="13 14">
    <name type="scientific">Flavimaricola marinus</name>
    <dbReference type="NCBI Taxonomy" id="1819565"/>
    <lineage>
        <taxon>Bacteria</taxon>
        <taxon>Pseudomonadati</taxon>
        <taxon>Pseudomonadota</taxon>
        <taxon>Alphaproteobacteria</taxon>
        <taxon>Rhodobacterales</taxon>
        <taxon>Paracoccaceae</taxon>
        <taxon>Flavimaricola</taxon>
    </lineage>
</organism>
<dbReference type="InterPro" id="IPR036554">
    <property type="entry name" value="GHMP_kinase_C_sf"/>
</dbReference>
<dbReference type="GO" id="GO:0050515">
    <property type="term" value="F:4-(cytidine 5'-diphospho)-2-C-methyl-D-erythritol kinase activity"/>
    <property type="evidence" value="ECO:0007669"/>
    <property type="project" value="UniProtKB-UniRule"/>
</dbReference>
<dbReference type="GO" id="GO:0019288">
    <property type="term" value="P:isopentenyl diphosphate biosynthetic process, methylerythritol 4-phosphate pathway"/>
    <property type="evidence" value="ECO:0007669"/>
    <property type="project" value="UniProtKB-UniRule"/>
</dbReference>
<dbReference type="UniPathway" id="UPA00056">
    <property type="reaction ID" value="UER00094"/>
</dbReference>
<dbReference type="PANTHER" id="PTHR43527">
    <property type="entry name" value="4-DIPHOSPHOCYTIDYL-2-C-METHYL-D-ERYTHRITOL KINASE, CHLOROPLASTIC"/>
    <property type="match status" value="1"/>
</dbReference>
<dbReference type="InterPro" id="IPR006204">
    <property type="entry name" value="GHMP_kinase_N_dom"/>
</dbReference>
<evidence type="ECO:0000256" key="3">
    <source>
        <dbReference type="ARBA" id="ARBA00017473"/>
    </source>
</evidence>
<evidence type="ECO:0000256" key="9">
    <source>
        <dbReference type="ARBA" id="ARBA00032554"/>
    </source>
</evidence>
<evidence type="ECO:0000256" key="4">
    <source>
        <dbReference type="ARBA" id="ARBA00022679"/>
    </source>
</evidence>
<dbReference type="NCBIfam" id="NF011202">
    <property type="entry name" value="PRK14608.1"/>
    <property type="match status" value="1"/>
</dbReference>
<evidence type="ECO:0000256" key="1">
    <source>
        <dbReference type="ARBA" id="ARBA00009684"/>
    </source>
</evidence>
<gene>
    <name evidence="10 13" type="primary">ispE</name>
    <name evidence="13" type="ORF">LOM8899_00980</name>
</gene>
<dbReference type="EC" id="2.7.1.148" evidence="2 10"/>
<evidence type="ECO:0000313" key="13">
    <source>
        <dbReference type="EMBL" id="SMY06850.1"/>
    </source>
</evidence>
<evidence type="ECO:0000259" key="12">
    <source>
        <dbReference type="Pfam" id="PF08544"/>
    </source>
</evidence>
<dbReference type="PIRSF" id="PIRSF010376">
    <property type="entry name" value="IspE"/>
    <property type="match status" value="1"/>
</dbReference>
<comment type="catalytic activity">
    <reaction evidence="10">
        <text>4-CDP-2-C-methyl-D-erythritol + ATP = 4-CDP-2-C-methyl-D-erythritol 2-phosphate + ADP + H(+)</text>
        <dbReference type="Rhea" id="RHEA:18437"/>
        <dbReference type="ChEBI" id="CHEBI:15378"/>
        <dbReference type="ChEBI" id="CHEBI:30616"/>
        <dbReference type="ChEBI" id="CHEBI:57823"/>
        <dbReference type="ChEBI" id="CHEBI:57919"/>
        <dbReference type="ChEBI" id="CHEBI:456216"/>
        <dbReference type="EC" id="2.7.1.148"/>
    </reaction>
</comment>
<keyword evidence="5 10" id="KW-0547">Nucleotide-binding</keyword>
<dbReference type="SUPFAM" id="SSF55060">
    <property type="entry name" value="GHMP Kinase, C-terminal domain"/>
    <property type="match status" value="1"/>
</dbReference>
<keyword evidence="6 10" id="KW-0418">Kinase</keyword>
<comment type="similarity">
    <text evidence="1 10">Belongs to the GHMP kinase family. IspE subfamily.</text>
</comment>
<dbReference type="PANTHER" id="PTHR43527:SF2">
    <property type="entry name" value="4-DIPHOSPHOCYTIDYL-2-C-METHYL-D-ERYTHRITOL KINASE, CHLOROPLASTIC"/>
    <property type="match status" value="1"/>
</dbReference>
<protein>
    <recommendedName>
        <fullName evidence="3 10">4-diphosphocytidyl-2-C-methyl-D-erythritol kinase</fullName>
        <shortName evidence="10">CMK</shortName>
        <ecNumber evidence="2 10">2.7.1.148</ecNumber>
    </recommendedName>
    <alternativeName>
        <fullName evidence="9 10">4-(cytidine-5'-diphospho)-2-C-methyl-D-erythritol kinase</fullName>
    </alternativeName>
</protein>
<accession>A0A238LD52</accession>
<keyword evidence="8 10" id="KW-0414">Isoprene biosynthesis</keyword>
<evidence type="ECO:0000256" key="2">
    <source>
        <dbReference type="ARBA" id="ARBA00012052"/>
    </source>
</evidence>
<dbReference type="Gene3D" id="3.30.230.10">
    <property type="match status" value="1"/>
</dbReference>
<dbReference type="EMBL" id="FXZK01000001">
    <property type="protein sequence ID" value="SMY06850.1"/>
    <property type="molecule type" value="Genomic_DNA"/>
</dbReference>
<dbReference type="GO" id="GO:0016114">
    <property type="term" value="P:terpenoid biosynthetic process"/>
    <property type="evidence" value="ECO:0007669"/>
    <property type="project" value="InterPro"/>
</dbReference>
<evidence type="ECO:0000256" key="7">
    <source>
        <dbReference type="ARBA" id="ARBA00022840"/>
    </source>
</evidence>
<evidence type="ECO:0000313" key="14">
    <source>
        <dbReference type="Proteomes" id="UP000201613"/>
    </source>
</evidence>
<dbReference type="GO" id="GO:0005524">
    <property type="term" value="F:ATP binding"/>
    <property type="evidence" value="ECO:0007669"/>
    <property type="project" value="UniProtKB-UniRule"/>
</dbReference>
<dbReference type="InterPro" id="IPR004424">
    <property type="entry name" value="IspE"/>
</dbReference>
<feature type="domain" description="GHMP kinase N-terminal" evidence="11">
    <location>
        <begin position="68"/>
        <end position="138"/>
    </location>
</feature>
<comment type="pathway">
    <text evidence="10">Isoprenoid biosynthesis; isopentenyl diphosphate biosynthesis via DXP pathway; isopentenyl diphosphate from 1-deoxy-D-xylulose 5-phosphate: step 3/6.</text>
</comment>
<dbReference type="Gene3D" id="3.30.70.890">
    <property type="entry name" value="GHMP kinase, C-terminal domain"/>
    <property type="match status" value="1"/>
</dbReference>
<name>A0A238LD52_9RHOB</name>
<sequence length="285" mass="29608">MSFASALAPAKINLTLHVTGKRPDGYHLLDSLVVFGSVSDEITATVAPELSLDVSGPFAEGVPRDESNSILRAAHLFQARSGVEVGAHIRLIKALPHAAGIGSGSSDAAATLALLAELWGVPPLPADDPDVLALGADVPACRCAPQPVRMEGIGERLSAVHPLPNCAMVLVNPKVPLPTGDVFQGLARADNPPMDALPHGLGFDDFCQWLKAQRNDLQAPAEAITPEVGRALTQLNRLPAVGAAVMSGSGATCVGLVPDIGTARQVARVMQVAEMGWWVAPAEML</sequence>
<dbReference type="AlphaFoldDB" id="A0A238LD52"/>
<dbReference type="RefSeq" id="WP_093990974.1">
    <property type="nucleotide sequence ID" value="NZ_FXZK01000001.1"/>
</dbReference>
<feature type="active site" evidence="10">
    <location>
        <position position="137"/>
    </location>
</feature>
<keyword evidence="4 10" id="KW-0808">Transferase</keyword>
<keyword evidence="7 10" id="KW-0067">ATP-binding</keyword>
<keyword evidence="14" id="KW-1185">Reference proteome</keyword>
<evidence type="ECO:0000256" key="5">
    <source>
        <dbReference type="ARBA" id="ARBA00022741"/>
    </source>
</evidence>
<dbReference type="InterPro" id="IPR014721">
    <property type="entry name" value="Ribsml_uS5_D2-typ_fold_subgr"/>
</dbReference>
<dbReference type="HAMAP" id="MF_00061">
    <property type="entry name" value="IspE"/>
    <property type="match status" value="1"/>
</dbReference>
<dbReference type="InterPro" id="IPR020568">
    <property type="entry name" value="Ribosomal_Su5_D2-typ_SF"/>
</dbReference>
<dbReference type="InterPro" id="IPR013750">
    <property type="entry name" value="GHMP_kinase_C_dom"/>
</dbReference>
<evidence type="ECO:0000256" key="10">
    <source>
        <dbReference type="HAMAP-Rule" id="MF_00061"/>
    </source>
</evidence>
<evidence type="ECO:0000256" key="6">
    <source>
        <dbReference type="ARBA" id="ARBA00022777"/>
    </source>
</evidence>
<dbReference type="OrthoDB" id="9809438at2"/>